<sequence length="201" mass="22307">MLRVALTGGIGSGKSLVGEILEELGALVIDSDQLAREVIERGSPGYEEVITAFGDSILSEGQIDRAKLAAVIFKEKDLRKKLESIIHPLVREAAEKLARNLPSGAILVNQIPLLVESDGAKRFDYVITVSADEEIRRERLRLRGLKDYEITERMAAQVADLVREKIANYILRNDGSIDELTRAVEELMANELLPRAQRQGM</sequence>
<dbReference type="GO" id="GO:0015937">
    <property type="term" value="P:coenzyme A biosynthetic process"/>
    <property type="evidence" value="ECO:0007669"/>
    <property type="project" value="UniProtKB-UniRule"/>
</dbReference>
<comment type="function">
    <text evidence="3">Catalyzes the phosphorylation of the 3'-hydroxyl group of dephosphocoenzyme A to form coenzyme A.</text>
</comment>
<dbReference type="CDD" id="cd02022">
    <property type="entry name" value="DPCK"/>
    <property type="match status" value="1"/>
</dbReference>
<dbReference type="GO" id="GO:0004140">
    <property type="term" value="F:dephospho-CoA kinase activity"/>
    <property type="evidence" value="ECO:0007669"/>
    <property type="project" value="UniProtKB-UniRule"/>
</dbReference>
<dbReference type="NCBIfam" id="NF002879">
    <property type="entry name" value="PRK03333.1"/>
    <property type="match status" value="1"/>
</dbReference>
<dbReference type="UniPathway" id="UPA00241">
    <property type="reaction ID" value="UER00356"/>
</dbReference>
<reference evidence="5 6" key="1">
    <citation type="submission" date="2015-10" db="EMBL/GenBank/DDBJ databases">
        <title>Metagenome-Assembled Genomes uncover a global brackish microbiome.</title>
        <authorList>
            <person name="Hugerth L.W."/>
            <person name="Larsson J."/>
            <person name="Alneberg J."/>
            <person name="Lindh M.V."/>
            <person name="Legrand C."/>
            <person name="Pinhassi J."/>
            <person name="Andersson A.F."/>
        </authorList>
    </citation>
    <scope>NUCLEOTIDE SEQUENCE [LARGE SCALE GENOMIC DNA]</scope>
    <source>
        <strain evidence="5">BACL2 MAG-121001-bin67</strain>
    </source>
</reference>
<evidence type="ECO:0000256" key="4">
    <source>
        <dbReference type="NCBIfam" id="TIGR00152"/>
    </source>
</evidence>
<dbReference type="HAMAP" id="MF_00376">
    <property type="entry name" value="Dephospho_CoA_kinase"/>
    <property type="match status" value="1"/>
</dbReference>
<evidence type="ECO:0000256" key="2">
    <source>
        <dbReference type="ARBA" id="ARBA00022840"/>
    </source>
</evidence>
<gene>
    <name evidence="3" type="primary">coaE</name>
    <name evidence="5" type="ORF">ABR64_02020</name>
</gene>
<evidence type="ECO:0000256" key="1">
    <source>
        <dbReference type="ARBA" id="ARBA00022741"/>
    </source>
</evidence>
<protein>
    <recommendedName>
        <fullName evidence="3 4">Dephospho-CoA kinase</fullName>
        <ecNumber evidence="3 4">2.7.1.24</ecNumber>
    </recommendedName>
    <alternativeName>
        <fullName evidence="3">Dephosphocoenzyme A kinase</fullName>
    </alternativeName>
</protein>
<evidence type="ECO:0000313" key="5">
    <source>
        <dbReference type="EMBL" id="KRO32551.1"/>
    </source>
</evidence>
<dbReference type="InterPro" id="IPR001977">
    <property type="entry name" value="Depp_CoAkinase"/>
</dbReference>
<dbReference type="PROSITE" id="PS51219">
    <property type="entry name" value="DPCK"/>
    <property type="match status" value="1"/>
</dbReference>
<comment type="pathway">
    <text evidence="3">Cofactor biosynthesis; coenzyme A biosynthesis; CoA from (R)-pantothenate: step 5/5.</text>
</comment>
<comment type="subcellular location">
    <subcellularLocation>
        <location evidence="3">Cytoplasm</location>
    </subcellularLocation>
</comment>
<dbReference type="PANTHER" id="PTHR10695">
    <property type="entry name" value="DEPHOSPHO-COA KINASE-RELATED"/>
    <property type="match status" value="1"/>
</dbReference>
<dbReference type="EC" id="2.7.1.24" evidence="3 4"/>
<keyword evidence="3 5" id="KW-0418">Kinase</keyword>
<dbReference type="NCBIfam" id="TIGR00152">
    <property type="entry name" value="dephospho-CoA kinase"/>
    <property type="match status" value="1"/>
</dbReference>
<dbReference type="Pfam" id="PF01121">
    <property type="entry name" value="CoaE"/>
    <property type="match status" value="1"/>
</dbReference>
<dbReference type="SUPFAM" id="SSF52540">
    <property type="entry name" value="P-loop containing nucleoside triphosphate hydrolases"/>
    <property type="match status" value="1"/>
</dbReference>
<keyword evidence="3" id="KW-0963">Cytoplasm</keyword>
<feature type="binding site" evidence="3">
    <location>
        <begin position="11"/>
        <end position="16"/>
    </location>
    <ligand>
        <name>ATP</name>
        <dbReference type="ChEBI" id="CHEBI:30616"/>
    </ligand>
</feature>
<organism evidence="5 6">
    <name type="scientific">Actinobacteria bacterium BACL2 MAG-121001-bin67</name>
    <dbReference type="NCBI Taxonomy" id="1655572"/>
    <lineage>
        <taxon>Bacteria</taxon>
        <taxon>Bacillati</taxon>
        <taxon>Actinomycetota</taxon>
        <taxon>Actinomycetes</taxon>
        <taxon>Actinomycetes incertae sedis</taxon>
        <taxon>ac1 cluster</taxon>
    </lineage>
</organism>
<dbReference type="EMBL" id="LIAW01000084">
    <property type="protein sequence ID" value="KRO32551.1"/>
    <property type="molecule type" value="Genomic_DNA"/>
</dbReference>
<accession>A0A0R2P3A8</accession>
<comment type="similarity">
    <text evidence="3">Belongs to the CoaE family.</text>
</comment>
<evidence type="ECO:0000313" key="6">
    <source>
        <dbReference type="Proteomes" id="UP000053349"/>
    </source>
</evidence>
<dbReference type="PANTHER" id="PTHR10695:SF46">
    <property type="entry name" value="BIFUNCTIONAL COENZYME A SYNTHASE-RELATED"/>
    <property type="match status" value="1"/>
</dbReference>
<keyword evidence="1 3" id="KW-0547">Nucleotide-binding</keyword>
<keyword evidence="3" id="KW-0808">Transferase</keyword>
<comment type="caution">
    <text evidence="5">The sequence shown here is derived from an EMBL/GenBank/DDBJ whole genome shotgun (WGS) entry which is preliminary data.</text>
</comment>
<keyword evidence="3" id="KW-0173">Coenzyme A biosynthesis</keyword>
<dbReference type="InterPro" id="IPR027417">
    <property type="entry name" value="P-loop_NTPase"/>
</dbReference>
<dbReference type="Proteomes" id="UP000053349">
    <property type="component" value="Unassembled WGS sequence"/>
</dbReference>
<dbReference type="Gene3D" id="3.40.50.300">
    <property type="entry name" value="P-loop containing nucleotide triphosphate hydrolases"/>
    <property type="match status" value="1"/>
</dbReference>
<comment type="catalytic activity">
    <reaction evidence="3">
        <text>3'-dephospho-CoA + ATP = ADP + CoA + H(+)</text>
        <dbReference type="Rhea" id="RHEA:18245"/>
        <dbReference type="ChEBI" id="CHEBI:15378"/>
        <dbReference type="ChEBI" id="CHEBI:30616"/>
        <dbReference type="ChEBI" id="CHEBI:57287"/>
        <dbReference type="ChEBI" id="CHEBI:57328"/>
        <dbReference type="ChEBI" id="CHEBI:456216"/>
        <dbReference type="EC" id="2.7.1.24"/>
    </reaction>
</comment>
<name>A0A0R2P3A8_9ACTN</name>
<dbReference type="GO" id="GO:0005737">
    <property type="term" value="C:cytoplasm"/>
    <property type="evidence" value="ECO:0007669"/>
    <property type="project" value="UniProtKB-SubCell"/>
</dbReference>
<keyword evidence="2 3" id="KW-0067">ATP-binding</keyword>
<dbReference type="GO" id="GO:0005524">
    <property type="term" value="F:ATP binding"/>
    <property type="evidence" value="ECO:0007669"/>
    <property type="project" value="UniProtKB-UniRule"/>
</dbReference>
<proteinExistence type="inferred from homology"/>
<evidence type="ECO:0000256" key="3">
    <source>
        <dbReference type="HAMAP-Rule" id="MF_00376"/>
    </source>
</evidence>
<dbReference type="AlphaFoldDB" id="A0A0R2P3A8"/>